<feature type="chain" id="PRO_5043807275" evidence="1">
    <location>
        <begin position="23"/>
        <end position="210"/>
    </location>
</feature>
<feature type="signal peptide" evidence="1">
    <location>
        <begin position="1"/>
        <end position="22"/>
    </location>
</feature>
<proteinExistence type="predicted"/>
<evidence type="ECO:0000313" key="2">
    <source>
        <dbReference type="EMBL" id="CAH6837589.1"/>
    </source>
</evidence>
<sequence>MGPWRRLLLSGGVSLWGGGGAAVPPLGRRALGCGRQLLGAEGESLKQRRAQIMSRGLPKQKPIEGVREVIVVASGKGGVGKSTTAGIVRHSFPSVNDHFSVFQCVYVPMFWCIVFWLPFFTPYHLSSSLPSVQCPSFLYTCECMSYILGFSPLHIQIEPTRTCIFFNFNHILSPPPTLPRSSSSSFLLNFMFSLKNQKQENNINQSQNRQ</sequence>
<evidence type="ECO:0000313" key="3">
    <source>
        <dbReference type="Proteomes" id="UP001152836"/>
    </source>
</evidence>
<dbReference type="SUPFAM" id="SSF52540">
    <property type="entry name" value="P-loop containing nucleoside triphosphate hydrolases"/>
    <property type="match status" value="1"/>
</dbReference>
<reference evidence="2" key="1">
    <citation type="submission" date="2022-06" db="EMBL/GenBank/DDBJ databases">
        <authorList>
            <person name="Andreotti S."/>
            <person name="Wyler E."/>
        </authorList>
    </citation>
    <scope>NUCLEOTIDE SEQUENCE</scope>
</reference>
<dbReference type="InterPro" id="IPR027417">
    <property type="entry name" value="P-loop_NTPase"/>
</dbReference>
<accession>A0AAU9ZRY3</accession>
<gene>
    <name evidence="2" type="primary">Nubpl</name>
    <name evidence="2" type="ORF">PHOROB_LOCUS11403</name>
</gene>
<keyword evidence="1" id="KW-0732">Signal</keyword>
<evidence type="ECO:0000256" key="1">
    <source>
        <dbReference type="SAM" id="SignalP"/>
    </source>
</evidence>
<dbReference type="Proteomes" id="UP001152836">
    <property type="component" value="Unassembled WGS sequence"/>
</dbReference>
<comment type="caution">
    <text evidence="2">The sequence shown here is derived from an EMBL/GenBank/DDBJ whole genome shotgun (WGS) entry which is preliminary data.</text>
</comment>
<organism evidence="2 3">
    <name type="scientific">Phodopus roborovskii</name>
    <name type="common">Roborovski's desert hamster</name>
    <name type="synonym">Cricetulus roborovskii</name>
    <dbReference type="NCBI Taxonomy" id="109678"/>
    <lineage>
        <taxon>Eukaryota</taxon>
        <taxon>Metazoa</taxon>
        <taxon>Chordata</taxon>
        <taxon>Craniata</taxon>
        <taxon>Vertebrata</taxon>
        <taxon>Euteleostomi</taxon>
        <taxon>Mammalia</taxon>
        <taxon>Eutheria</taxon>
        <taxon>Euarchontoglires</taxon>
        <taxon>Glires</taxon>
        <taxon>Rodentia</taxon>
        <taxon>Myomorpha</taxon>
        <taxon>Muroidea</taxon>
        <taxon>Cricetidae</taxon>
        <taxon>Cricetinae</taxon>
        <taxon>Phodopus</taxon>
    </lineage>
</organism>
<dbReference type="Gene3D" id="3.40.50.300">
    <property type="entry name" value="P-loop containing nucleotide triphosphate hydrolases"/>
    <property type="match status" value="1"/>
</dbReference>
<dbReference type="EMBL" id="CALSGD010001498">
    <property type="protein sequence ID" value="CAH6837589.1"/>
    <property type="molecule type" value="Genomic_DNA"/>
</dbReference>
<protein>
    <submittedName>
        <fullName evidence="2">Nubpl protein</fullName>
    </submittedName>
</protein>
<dbReference type="AlphaFoldDB" id="A0AAU9ZRY3"/>
<keyword evidence="3" id="KW-1185">Reference proteome</keyword>
<name>A0AAU9ZRY3_PHORO</name>